<evidence type="ECO:0008006" key="3">
    <source>
        <dbReference type="Google" id="ProtNLM"/>
    </source>
</evidence>
<evidence type="ECO:0000313" key="2">
    <source>
        <dbReference type="Proteomes" id="UP001596163"/>
    </source>
</evidence>
<gene>
    <name evidence="1" type="ORF">ACFPIK_08960</name>
</gene>
<dbReference type="RefSeq" id="WP_377914371.1">
    <property type="nucleotide sequence ID" value="NZ_JBHSKS010000005.1"/>
</dbReference>
<reference evidence="2" key="1">
    <citation type="journal article" date="2019" name="Int. J. Syst. Evol. Microbiol.">
        <title>The Global Catalogue of Microorganisms (GCM) 10K type strain sequencing project: providing services to taxonomists for standard genome sequencing and annotation.</title>
        <authorList>
            <consortium name="The Broad Institute Genomics Platform"/>
            <consortium name="The Broad Institute Genome Sequencing Center for Infectious Disease"/>
            <person name="Wu L."/>
            <person name="Ma J."/>
        </authorList>
    </citation>
    <scope>NUCLEOTIDE SEQUENCE [LARGE SCALE GENOMIC DNA]</scope>
    <source>
        <strain evidence="2">CGMCC 1.7030</strain>
    </source>
</reference>
<dbReference type="EMBL" id="JBHSKS010000005">
    <property type="protein sequence ID" value="MFC5191896.1"/>
    <property type="molecule type" value="Genomic_DNA"/>
</dbReference>
<protein>
    <recommendedName>
        <fullName evidence="3">Nucleotidyltransferase</fullName>
    </recommendedName>
</protein>
<name>A0ABW0BWC6_9BACT</name>
<evidence type="ECO:0000313" key="1">
    <source>
        <dbReference type="EMBL" id="MFC5191896.1"/>
    </source>
</evidence>
<comment type="caution">
    <text evidence="1">The sequence shown here is derived from an EMBL/GenBank/DDBJ whole genome shotgun (WGS) entry which is preliminary data.</text>
</comment>
<sequence>MNDQHLLRKALKNYVIEEGYLAFAAMVSDLILNAVKKQLTERYPAFRLEGIHTGQFSFLASFKTPDLSVNDPVDFHLNFYSCEPAEIDPKEIFLFVHEIFQNKTVFGEIISKKWIQYDSFSSSRFLFSSTVRTFGGIHYRVIPSISKQSISSVFPWYPEMKIYEKPIEDFSPFMAYSFAKVDGKGQAPILKWEKDLSFAFLAWFENETRDTYNSFNRAMAELSYQYRPFRSAVVVLIYLKMHLLVYGSDLYEEDTLLLITFLCAVTFSQRKQREYTRLGYLSPFTSFVRESKLLIHQKPNPTGASFWWLSHPCDESSNLLENWNKDAASSTKFFQWLDLLNDHFSEPGLQKSEKNPEEYLKKIFLPILTEMKS</sequence>
<dbReference type="Proteomes" id="UP001596163">
    <property type="component" value="Unassembled WGS sequence"/>
</dbReference>
<keyword evidence="2" id="KW-1185">Reference proteome</keyword>
<organism evidence="1 2">
    <name type="scientific">Algoriphagus aquatilis</name>
    <dbReference type="NCBI Taxonomy" id="490186"/>
    <lineage>
        <taxon>Bacteria</taxon>
        <taxon>Pseudomonadati</taxon>
        <taxon>Bacteroidota</taxon>
        <taxon>Cytophagia</taxon>
        <taxon>Cytophagales</taxon>
        <taxon>Cyclobacteriaceae</taxon>
        <taxon>Algoriphagus</taxon>
    </lineage>
</organism>
<accession>A0ABW0BWC6</accession>
<proteinExistence type="predicted"/>